<name>A0A9D4JMG1_DREPO</name>
<evidence type="ECO:0000313" key="1">
    <source>
        <dbReference type="EMBL" id="KAH3815779.1"/>
    </source>
</evidence>
<comment type="caution">
    <text evidence="1">The sequence shown here is derived from an EMBL/GenBank/DDBJ whole genome shotgun (WGS) entry which is preliminary data.</text>
</comment>
<dbReference type="EMBL" id="JAIWYP010000006">
    <property type="protein sequence ID" value="KAH3815779.1"/>
    <property type="molecule type" value="Genomic_DNA"/>
</dbReference>
<keyword evidence="2" id="KW-1185">Reference proteome</keyword>
<proteinExistence type="predicted"/>
<accession>A0A9D4JMG1</accession>
<reference evidence="1" key="1">
    <citation type="journal article" date="2019" name="bioRxiv">
        <title>The Genome of the Zebra Mussel, Dreissena polymorpha: A Resource for Invasive Species Research.</title>
        <authorList>
            <person name="McCartney M.A."/>
            <person name="Auch B."/>
            <person name="Kono T."/>
            <person name="Mallez S."/>
            <person name="Zhang Y."/>
            <person name="Obille A."/>
            <person name="Becker A."/>
            <person name="Abrahante J.E."/>
            <person name="Garbe J."/>
            <person name="Badalamenti J.P."/>
            <person name="Herman A."/>
            <person name="Mangelson H."/>
            <person name="Liachko I."/>
            <person name="Sullivan S."/>
            <person name="Sone E.D."/>
            <person name="Koren S."/>
            <person name="Silverstein K.A.T."/>
            <person name="Beckman K.B."/>
            <person name="Gohl D.M."/>
        </authorList>
    </citation>
    <scope>NUCLEOTIDE SEQUENCE</scope>
    <source>
        <strain evidence="1">Duluth1</strain>
        <tissue evidence="1">Whole animal</tissue>
    </source>
</reference>
<reference evidence="1" key="2">
    <citation type="submission" date="2020-11" db="EMBL/GenBank/DDBJ databases">
        <authorList>
            <person name="McCartney M.A."/>
            <person name="Auch B."/>
            <person name="Kono T."/>
            <person name="Mallez S."/>
            <person name="Becker A."/>
            <person name="Gohl D.M."/>
            <person name="Silverstein K.A.T."/>
            <person name="Koren S."/>
            <person name="Bechman K.B."/>
            <person name="Herman A."/>
            <person name="Abrahante J.E."/>
            <person name="Garbe J."/>
        </authorList>
    </citation>
    <scope>NUCLEOTIDE SEQUENCE</scope>
    <source>
        <strain evidence="1">Duluth1</strain>
        <tissue evidence="1">Whole animal</tissue>
    </source>
</reference>
<dbReference type="AlphaFoldDB" id="A0A9D4JMG1"/>
<protein>
    <submittedName>
        <fullName evidence="1">Uncharacterized protein</fullName>
    </submittedName>
</protein>
<sequence length="78" mass="9425">MSMMSSTPLDSTPRISIHLWQRKKNTMVGDCLEDLRWFYTISAFRVQQQLKIWKVNLSQQNRYLRCRSSIYCSTFWTL</sequence>
<dbReference type="Proteomes" id="UP000828390">
    <property type="component" value="Unassembled WGS sequence"/>
</dbReference>
<evidence type="ECO:0000313" key="2">
    <source>
        <dbReference type="Proteomes" id="UP000828390"/>
    </source>
</evidence>
<gene>
    <name evidence="1" type="ORF">DPMN_144310</name>
</gene>
<organism evidence="1 2">
    <name type="scientific">Dreissena polymorpha</name>
    <name type="common">Zebra mussel</name>
    <name type="synonym">Mytilus polymorpha</name>
    <dbReference type="NCBI Taxonomy" id="45954"/>
    <lineage>
        <taxon>Eukaryota</taxon>
        <taxon>Metazoa</taxon>
        <taxon>Spiralia</taxon>
        <taxon>Lophotrochozoa</taxon>
        <taxon>Mollusca</taxon>
        <taxon>Bivalvia</taxon>
        <taxon>Autobranchia</taxon>
        <taxon>Heteroconchia</taxon>
        <taxon>Euheterodonta</taxon>
        <taxon>Imparidentia</taxon>
        <taxon>Neoheterodontei</taxon>
        <taxon>Myida</taxon>
        <taxon>Dreissenoidea</taxon>
        <taxon>Dreissenidae</taxon>
        <taxon>Dreissena</taxon>
    </lineage>
</organism>